<proteinExistence type="predicted"/>
<feature type="transmembrane region" description="Helical" evidence="1">
    <location>
        <begin position="36"/>
        <end position="53"/>
    </location>
</feature>
<dbReference type="PANTHER" id="PTHR34980">
    <property type="entry name" value="INNER MEMBRANE PROTEIN-RELATED-RELATED"/>
    <property type="match status" value="1"/>
</dbReference>
<evidence type="ECO:0000256" key="1">
    <source>
        <dbReference type="SAM" id="Phobius"/>
    </source>
</evidence>
<dbReference type="PANTHER" id="PTHR34980:SF2">
    <property type="entry name" value="INNER MEMBRANE PROTEIN YHAH-RELATED"/>
    <property type="match status" value="1"/>
</dbReference>
<accession>A0AB39BCA8</accession>
<dbReference type="EMBL" id="CP162511">
    <property type="protein sequence ID" value="XDI04120.1"/>
    <property type="molecule type" value="Genomic_DNA"/>
</dbReference>
<dbReference type="InterPro" id="IPR008523">
    <property type="entry name" value="DUF805"/>
</dbReference>
<name>A0AB39BCA8_9MICO</name>
<reference evidence="2" key="1">
    <citation type="submission" date="2024-05" db="EMBL/GenBank/DDBJ databases">
        <title>Herbiconiux sp. A18JL235.</title>
        <authorList>
            <person name="Zhang G."/>
        </authorList>
    </citation>
    <scope>NUCLEOTIDE SEQUENCE</scope>
    <source>
        <strain evidence="2">A18JL235</strain>
    </source>
</reference>
<dbReference type="GO" id="GO:0005886">
    <property type="term" value="C:plasma membrane"/>
    <property type="evidence" value="ECO:0007669"/>
    <property type="project" value="TreeGrafter"/>
</dbReference>
<keyword evidence="1" id="KW-1133">Transmembrane helix</keyword>
<keyword evidence="1" id="KW-0812">Transmembrane</keyword>
<feature type="transmembrane region" description="Helical" evidence="1">
    <location>
        <begin position="60"/>
        <end position="84"/>
    </location>
</feature>
<sequence>MSEQQTRTVSMSFGEAIANGFRNYAQFEGRARLAEFWWFFLFVTLVGVGLGSLDSIAPSFLTIGSGLAGLWSLGTLLPTLGLAVRRLRDGGNSWYQLFWLLVPIAGVIVVVLRLCDPSRSASRAPDAPRI</sequence>
<protein>
    <submittedName>
        <fullName evidence="2">DUF805 domain-containing protein</fullName>
    </submittedName>
</protein>
<gene>
    <name evidence="2" type="ORF">ABFY20_12265</name>
</gene>
<dbReference type="Pfam" id="PF05656">
    <property type="entry name" value="DUF805"/>
    <property type="match status" value="1"/>
</dbReference>
<feature type="transmembrane region" description="Helical" evidence="1">
    <location>
        <begin position="96"/>
        <end position="115"/>
    </location>
</feature>
<dbReference type="AlphaFoldDB" id="A0AB39BCA8"/>
<organism evidence="2">
    <name type="scientific">Herbiconiux sp. A18JL235</name>
    <dbReference type="NCBI Taxonomy" id="3152363"/>
    <lineage>
        <taxon>Bacteria</taxon>
        <taxon>Bacillati</taxon>
        <taxon>Actinomycetota</taxon>
        <taxon>Actinomycetes</taxon>
        <taxon>Micrococcales</taxon>
        <taxon>Microbacteriaceae</taxon>
        <taxon>Herbiconiux</taxon>
    </lineage>
</organism>
<evidence type="ECO:0000313" key="2">
    <source>
        <dbReference type="EMBL" id="XDI04120.1"/>
    </source>
</evidence>
<keyword evidence="1" id="KW-0472">Membrane</keyword>
<dbReference type="RefSeq" id="WP_368496531.1">
    <property type="nucleotide sequence ID" value="NZ_CP162511.1"/>
</dbReference>